<name>A0ABS9R8N0_9FIRM</name>
<dbReference type="PANTHER" id="PTHR35330:SF1">
    <property type="entry name" value="SIROHEME BIOSYNTHESIS PROTEIN MET8"/>
    <property type="match status" value="1"/>
</dbReference>
<evidence type="ECO:0000256" key="5">
    <source>
        <dbReference type="ARBA" id="ARBA00023244"/>
    </source>
</evidence>
<sequence length="419" mass="47732">MSILLRYDIKDQPVLIIGAGHVGLRKAKEYRVQGAKLTILSKTFLEECCDIPCIHDAYAPSYLNGYKLVYAATNDPLLNHQITMDCKAMGILCLSATKGEVGSVLSYEDDNVIIGVSTKGRYPAINRIMLERFAQVYEEEYAGEMPYLYALREKLLSILPARKEAYSLLKKLPVYPVSFLKFLLEAIQKKQACLLVFHGVKIQSVLGGEITSFIEALKQQNSAYAYHFAFLSDMVINTLNQTHMEVLSLEESLSILHACHIEVSLYPMLMQDGRFHIQIKELLQPYQAKLLTLPFDGQREVVQLIDIIEQTYSKPHQDLLIVYHSSTHGAFSKYAAQCKVKKHTRIIQEKQVPFLDSATFTKQIMIFSLYMLSGTHMQKDKEALMKQFHDHDITMIQKSCLQEPSLQQLLFHKIQAQTG</sequence>
<dbReference type="SUPFAM" id="SSF51735">
    <property type="entry name" value="NAD(P)-binding Rossmann-fold domains"/>
    <property type="match status" value="1"/>
</dbReference>
<dbReference type="EMBL" id="JAKVPQ010000010">
    <property type="protein sequence ID" value="MCH4286015.1"/>
    <property type="molecule type" value="Genomic_DNA"/>
</dbReference>
<comment type="pathway">
    <text evidence="1">Porphyrin-containing compound metabolism; siroheme biosynthesis; sirohydrochlorin from precorrin-2: step 1/1.</text>
</comment>
<protein>
    <recommendedName>
        <fullName evidence="2">precorrin-2 dehydrogenase</fullName>
        <ecNumber evidence="2">1.3.1.76</ecNumber>
    </recommendedName>
</protein>
<evidence type="ECO:0000256" key="1">
    <source>
        <dbReference type="ARBA" id="ARBA00005010"/>
    </source>
</evidence>
<evidence type="ECO:0000313" key="7">
    <source>
        <dbReference type="Proteomes" id="UP001202402"/>
    </source>
</evidence>
<dbReference type="InterPro" id="IPR036291">
    <property type="entry name" value="NAD(P)-bd_dom_sf"/>
</dbReference>
<evidence type="ECO:0000313" key="6">
    <source>
        <dbReference type="EMBL" id="MCH4286015.1"/>
    </source>
</evidence>
<dbReference type="SUPFAM" id="SSF53800">
    <property type="entry name" value="Chelatase"/>
    <property type="match status" value="1"/>
</dbReference>
<organism evidence="6 7">
    <name type="scientific">Amedibacillus hominis</name>
    <dbReference type="NCBI Taxonomy" id="2897776"/>
    <lineage>
        <taxon>Bacteria</taxon>
        <taxon>Bacillati</taxon>
        <taxon>Bacillota</taxon>
        <taxon>Erysipelotrichia</taxon>
        <taxon>Erysipelotrichales</taxon>
        <taxon>Erysipelotrichaceae</taxon>
        <taxon>Amedibacillus</taxon>
    </lineage>
</organism>
<evidence type="ECO:0000256" key="2">
    <source>
        <dbReference type="ARBA" id="ARBA00012400"/>
    </source>
</evidence>
<reference evidence="6 7" key="1">
    <citation type="submission" date="2022-02" db="EMBL/GenBank/DDBJ databases">
        <title>Genome of Erysipelotrichaceae sp. nov. NSJ-176 isolated from human feces.</title>
        <authorList>
            <person name="Abdugheni R."/>
        </authorList>
    </citation>
    <scope>NUCLEOTIDE SEQUENCE [LARGE SCALE GENOMIC DNA]</scope>
    <source>
        <strain evidence="6 7">NSJ-176</strain>
    </source>
</reference>
<comment type="caution">
    <text evidence="6">The sequence shown here is derived from an EMBL/GenBank/DDBJ whole genome shotgun (WGS) entry which is preliminary data.</text>
</comment>
<dbReference type="SUPFAM" id="SSF75615">
    <property type="entry name" value="Siroheme synthase middle domains-like"/>
    <property type="match status" value="1"/>
</dbReference>
<dbReference type="Proteomes" id="UP001202402">
    <property type="component" value="Unassembled WGS sequence"/>
</dbReference>
<keyword evidence="4" id="KW-0520">NAD</keyword>
<evidence type="ECO:0000256" key="4">
    <source>
        <dbReference type="ARBA" id="ARBA00023027"/>
    </source>
</evidence>
<dbReference type="Pfam" id="PF13241">
    <property type="entry name" value="NAD_binding_7"/>
    <property type="match status" value="1"/>
</dbReference>
<dbReference type="RefSeq" id="WP_158552268.1">
    <property type="nucleotide sequence ID" value="NZ_JAKVPQ010000010.1"/>
</dbReference>
<dbReference type="PANTHER" id="PTHR35330">
    <property type="entry name" value="SIROHEME BIOSYNTHESIS PROTEIN MET8"/>
    <property type="match status" value="1"/>
</dbReference>
<dbReference type="EC" id="1.3.1.76" evidence="2"/>
<keyword evidence="7" id="KW-1185">Reference proteome</keyword>
<dbReference type="InterPro" id="IPR028161">
    <property type="entry name" value="Met8-like"/>
</dbReference>
<keyword evidence="3" id="KW-0560">Oxidoreductase</keyword>
<dbReference type="Gene3D" id="3.40.50.1400">
    <property type="match status" value="1"/>
</dbReference>
<evidence type="ECO:0000256" key="3">
    <source>
        <dbReference type="ARBA" id="ARBA00023002"/>
    </source>
</evidence>
<dbReference type="Gene3D" id="3.40.50.720">
    <property type="entry name" value="NAD(P)-binding Rossmann-like Domain"/>
    <property type="match status" value="1"/>
</dbReference>
<accession>A0ABS9R8N0</accession>
<proteinExistence type="predicted"/>
<keyword evidence="5" id="KW-0627">Porphyrin biosynthesis</keyword>
<gene>
    <name evidence="6" type="ORF">LQE99_12875</name>
</gene>